<evidence type="ECO:0000256" key="1">
    <source>
        <dbReference type="SAM" id="SignalP"/>
    </source>
</evidence>
<proteinExistence type="predicted"/>
<dbReference type="EMBL" id="CP012670">
    <property type="protein sequence ID" value="AUX27445.1"/>
    <property type="molecule type" value="Genomic_DNA"/>
</dbReference>
<dbReference type="Proteomes" id="UP000295781">
    <property type="component" value="Chromosome"/>
</dbReference>
<keyword evidence="1" id="KW-0732">Signal</keyword>
<sequence>MRAMARWPLRTLLLAALAPACGPAPVDPATPADDEDLPRRAANAAIAALANRNFDVRDCAASRARLVEEPGARFGTPPGDRCGILVARRSDRTWLVVVRSALPSSSAGARAIVTVLPEAQGVSAIEYAPP</sequence>
<organism evidence="2 3">
    <name type="scientific">Sorangium cellulosum</name>
    <name type="common">Polyangium cellulosum</name>
    <dbReference type="NCBI Taxonomy" id="56"/>
    <lineage>
        <taxon>Bacteria</taxon>
        <taxon>Pseudomonadati</taxon>
        <taxon>Myxococcota</taxon>
        <taxon>Polyangia</taxon>
        <taxon>Polyangiales</taxon>
        <taxon>Polyangiaceae</taxon>
        <taxon>Sorangium</taxon>
    </lineage>
</organism>
<feature type="signal peptide" evidence="1">
    <location>
        <begin position="1"/>
        <end position="20"/>
    </location>
</feature>
<dbReference type="AlphaFoldDB" id="A0A4P2QCI9"/>
<gene>
    <name evidence="2" type="ORF">SOCEGT47_080350</name>
</gene>
<feature type="chain" id="PRO_5020443619" description="Secreted protein" evidence="1">
    <location>
        <begin position="21"/>
        <end position="130"/>
    </location>
</feature>
<name>A0A4P2QCI9_SORCE</name>
<reference evidence="2 3" key="1">
    <citation type="submission" date="2015-09" db="EMBL/GenBank/DDBJ databases">
        <title>Sorangium comparison.</title>
        <authorList>
            <person name="Zaburannyi N."/>
            <person name="Bunk B."/>
            <person name="Overmann J."/>
            <person name="Mueller R."/>
        </authorList>
    </citation>
    <scope>NUCLEOTIDE SEQUENCE [LARGE SCALE GENOMIC DNA]</scope>
    <source>
        <strain evidence="2 3">So ceGT47</strain>
    </source>
</reference>
<evidence type="ECO:0000313" key="3">
    <source>
        <dbReference type="Proteomes" id="UP000295781"/>
    </source>
</evidence>
<evidence type="ECO:0008006" key="4">
    <source>
        <dbReference type="Google" id="ProtNLM"/>
    </source>
</evidence>
<protein>
    <recommendedName>
        <fullName evidence="4">Secreted protein</fullName>
    </recommendedName>
</protein>
<accession>A0A4P2QCI9</accession>
<evidence type="ECO:0000313" key="2">
    <source>
        <dbReference type="EMBL" id="AUX27445.1"/>
    </source>
</evidence>